<keyword evidence="5 6" id="KW-0694">RNA-binding</keyword>
<keyword evidence="1 7" id="KW-0479">Metal-binding</keyword>
<dbReference type="PANTHER" id="PTHR12620">
    <property type="entry name" value="U2 SNRNP AUXILIARY FACTOR, SMALL SUBUNIT"/>
    <property type="match status" value="1"/>
</dbReference>
<evidence type="ECO:0000256" key="7">
    <source>
        <dbReference type="PROSITE-ProRule" id="PRU00723"/>
    </source>
</evidence>
<evidence type="ECO:0000256" key="6">
    <source>
        <dbReference type="PROSITE-ProRule" id="PRU00176"/>
    </source>
</evidence>
<keyword evidence="2" id="KW-0677">Repeat</keyword>
<keyword evidence="4 7" id="KW-0862">Zinc</keyword>
<accession>A0A182PF76</accession>
<protein>
    <submittedName>
        <fullName evidence="11">Uncharacterized protein</fullName>
    </submittedName>
</protein>
<feature type="compositionally biased region" description="Basic and acidic residues" evidence="8">
    <location>
        <begin position="22"/>
        <end position="34"/>
    </location>
</feature>
<dbReference type="InterPro" id="IPR035979">
    <property type="entry name" value="RBD_domain_sf"/>
</dbReference>
<dbReference type="GO" id="GO:0000398">
    <property type="term" value="P:mRNA splicing, via spliceosome"/>
    <property type="evidence" value="ECO:0007669"/>
    <property type="project" value="InterPro"/>
</dbReference>
<dbReference type="VEuPathDB" id="VectorBase:AEPI005581"/>
<dbReference type="SUPFAM" id="SSF54928">
    <property type="entry name" value="RNA-binding domain, RBD"/>
    <property type="match status" value="1"/>
</dbReference>
<evidence type="ECO:0000256" key="5">
    <source>
        <dbReference type="ARBA" id="ARBA00022884"/>
    </source>
</evidence>
<dbReference type="SMART" id="SM00356">
    <property type="entry name" value="ZnF_C3H1"/>
    <property type="match status" value="2"/>
</dbReference>
<reference evidence="11" key="2">
    <citation type="submission" date="2020-05" db="UniProtKB">
        <authorList>
            <consortium name="EnsemblMetazoa"/>
        </authorList>
    </citation>
    <scope>IDENTIFICATION</scope>
    <source>
        <strain evidence="11">Epiroticus2</strain>
    </source>
</reference>
<dbReference type="PROSITE" id="PS50103">
    <property type="entry name" value="ZF_C3H1"/>
    <property type="match status" value="2"/>
</dbReference>
<dbReference type="GO" id="GO:0089701">
    <property type="term" value="C:U2AF complex"/>
    <property type="evidence" value="ECO:0007669"/>
    <property type="project" value="InterPro"/>
</dbReference>
<evidence type="ECO:0000256" key="3">
    <source>
        <dbReference type="ARBA" id="ARBA00022771"/>
    </source>
</evidence>
<evidence type="ECO:0000313" key="11">
    <source>
        <dbReference type="EnsemblMetazoa" id="AEPI005581-PA"/>
    </source>
</evidence>
<evidence type="ECO:0000256" key="8">
    <source>
        <dbReference type="SAM" id="MobiDB-lite"/>
    </source>
</evidence>
<dbReference type="InterPro" id="IPR000571">
    <property type="entry name" value="Znf_CCCH"/>
</dbReference>
<dbReference type="Pfam" id="PF00642">
    <property type="entry name" value="zf-CCCH"/>
    <property type="match status" value="1"/>
</dbReference>
<dbReference type="Gene3D" id="3.30.70.330">
    <property type="match status" value="1"/>
</dbReference>
<feature type="region of interest" description="Disordered" evidence="8">
    <location>
        <begin position="9"/>
        <end position="34"/>
    </location>
</feature>
<dbReference type="InterPro" id="IPR009145">
    <property type="entry name" value="U2AF_small"/>
</dbReference>
<sequence length="485" mass="57720">HREWRKLLKKKRRKAVRQKAAQQRDRQDAEKESQKLACPEYQLYLAEKARQEQIALEREELERALQNAIWLEKEHKAKIRFEKALREEEAKEREAQEKREKIRREFEERENKVKQAKEERLQQKELVRRKLHERFTKLQEFAATGSDDYLSELQSIQNTREDAEDCRFFLKTGACRHGYRCTGNHPTPGVSRVILIANFFSHPALEQNVHEEYGTDVRLEFDEEDLKNSFHEFFHDIIQEFEVFGTVQHIFVCRNSVTHLRGNVYIEYEATRNGAAAYLRMNGRFYAKKQLCVEFRSPIVWPTAVCGLFEVNRCQKGAGCNFLHVLKNPDNRYAYNHYRESRSMRRDEFVQLATPLIQKSWDEITSKTGSSSRRAAQWRWSESPELEDETVDHGKHETEKRSRENGGENKPENSRRSRRRSSSRSRRHRSASNSGTRKRNRSTSQSRRRNSIAKHKHRKDYDSKQRSDSASDHKHKRKSRRQSND</sequence>
<feature type="compositionally biased region" description="Low complexity" evidence="8">
    <location>
        <begin position="370"/>
        <end position="383"/>
    </location>
</feature>
<dbReference type="PROSITE" id="PS50102">
    <property type="entry name" value="RRM"/>
    <property type="match status" value="1"/>
</dbReference>
<dbReference type="GO" id="GO:0008270">
    <property type="term" value="F:zinc ion binding"/>
    <property type="evidence" value="ECO:0007669"/>
    <property type="project" value="UniProtKB-KW"/>
</dbReference>
<feature type="domain" description="RRM" evidence="9">
    <location>
        <begin position="192"/>
        <end position="298"/>
    </location>
</feature>
<name>A0A182PF76_9DIPT</name>
<dbReference type="PRINTS" id="PR01848">
    <property type="entry name" value="U2AUXFACTOR"/>
</dbReference>
<dbReference type="InterPro" id="IPR000504">
    <property type="entry name" value="RRM_dom"/>
</dbReference>
<feature type="region of interest" description="Disordered" evidence="8">
    <location>
        <begin position="365"/>
        <end position="485"/>
    </location>
</feature>
<dbReference type="InterPro" id="IPR012677">
    <property type="entry name" value="Nucleotide-bd_a/b_plait_sf"/>
</dbReference>
<dbReference type="Proteomes" id="UP000075885">
    <property type="component" value="Unassembled WGS sequence"/>
</dbReference>
<evidence type="ECO:0000256" key="1">
    <source>
        <dbReference type="ARBA" id="ARBA00022723"/>
    </source>
</evidence>
<feature type="zinc finger region" description="C3H1-type" evidence="7">
    <location>
        <begin position="160"/>
        <end position="188"/>
    </location>
</feature>
<evidence type="ECO:0000259" key="9">
    <source>
        <dbReference type="PROSITE" id="PS50102"/>
    </source>
</evidence>
<evidence type="ECO:0000313" key="12">
    <source>
        <dbReference type="Proteomes" id="UP000075885"/>
    </source>
</evidence>
<feature type="compositionally biased region" description="Basic and acidic residues" evidence="8">
    <location>
        <begin position="391"/>
        <end position="415"/>
    </location>
</feature>
<dbReference type="STRING" id="199890.A0A182PF76"/>
<feature type="compositionally biased region" description="Basic residues" evidence="8">
    <location>
        <begin position="473"/>
        <end position="485"/>
    </location>
</feature>
<dbReference type="EnsemblMetazoa" id="AEPI005581-RA">
    <property type="protein sequence ID" value="AEPI005581-PA"/>
    <property type="gene ID" value="AEPI005581"/>
</dbReference>
<feature type="domain" description="C3H1-type" evidence="10">
    <location>
        <begin position="301"/>
        <end position="327"/>
    </location>
</feature>
<evidence type="ECO:0000256" key="2">
    <source>
        <dbReference type="ARBA" id="ARBA00022737"/>
    </source>
</evidence>
<dbReference type="AlphaFoldDB" id="A0A182PF76"/>
<keyword evidence="12" id="KW-1185">Reference proteome</keyword>
<evidence type="ECO:0000256" key="4">
    <source>
        <dbReference type="ARBA" id="ARBA00022833"/>
    </source>
</evidence>
<reference evidence="12" key="1">
    <citation type="submission" date="2013-03" db="EMBL/GenBank/DDBJ databases">
        <title>The Genome Sequence of Anopheles epiroticus epiroticus2.</title>
        <authorList>
            <consortium name="The Broad Institute Genomics Platform"/>
            <person name="Neafsey D.E."/>
            <person name="Howell P."/>
            <person name="Walker B."/>
            <person name="Young S.K."/>
            <person name="Zeng Q."/>
            <person name="Gargeya S."/>
            <person name="Fitzgerald M."/>
            <person name="Haas B."/>
            <person name="Abouelleil A."/>
            <person name="Allen A.W."/>
            <person name="Alvarado L."/>
            <person name="Arachchi H.M."/>
            <person name="Berlin A.M."/>
            <person name="Chapman S.B."/>
            <person name="Gainer-Dewar J."/>
            <person name="Goldberg J."/>
            <person name="Griggs A."/>
            <person name="Gujja S."/>
            <person name="Hansen M."/>
            <person name="Howarth C."/>
            <person name="Imamovic A."/>
            <person name="Ireland A."/>
            <person name="Larimer J."/>
            <person name="McCowan C."/>
            <person name="Murphy C."/>
            <person name="Pearson M."/>
            <person name="Poon T.W."/>
            <person name="Priest M."/>
            <person name="Roberts A."/>
            <person name="Saif S."/>
            <person name="Shea T."/>
            <person name="Sisk P."/>
            <person name="Sykes S."/>
            <person name="Wortman J."/>
            <person name="Nusbaum C."/>
            <person name="Birren B."/>
        </authorList>
    </citation>
    <scope>NUCLEOTIDE SEQUENCE [LARGE SCALE GENOMIC DNA]</scope>
    <source>
        <strain evidence="12">Epiroticus2</strain>
    </source>
</reference>
<feature type="zinc finger region" description="C3H1-type" evidence="7">
    <location>
        <begin position="301"/>
        <end position="327"/>
    </location>
</feature>
<organism evidence="11 12">
    <name type="scientific">Anopheles epiroticus</name>
    <dbReference type="NCBI Taxonomy" id="199890"/>
    <lineage>
        <taxon>Eukaryota</taxon>
        <taxon>Metazoa</taxon>
        <taxon>Ecdysozoa</taxon>
        <taxon>Arthropoda</taxon>
        <taxon>Hexapoda</taxon>
        <taxon>Insecta</taxon>
        <taxon>Pterygota</taxon>
        <taxon>Neoptera</taxon>
        <taxon>Endopterygota</taxon>
        <taxon>Diptera</taxon>
        <taxon>Nematocera</taxon>
        <taxon>Culicoidea</taxon>
        <taxon>Culicidae</taxon>
        <taxon>Anophelinae</taxon>
        <taxon>Anopheles</taxon>
    </lineage>
</organism>
<evidence type="ECO:0000259" key="10">
    <source>
        <dbReference type="PROSITE" id="PS50103"/>
    </source>
</evidence>
<proteinExistence type="predicted"/>
<feature type="domain" description="C3H1-type" evidence="10">
    <location>
        <begin position="160"/>
        <end position="188"/>
    </location>
</feature>
<feature type="compositionally biased region" description="Basic and acidic residues" evidence="8">
    <location>
        <begin position="459"/>
        <end position="472"/>
    </location>
</feature>
<keyword evidence="3 7" id="KW-0863">Zinc-finger</keyword>
<feature type="compositionally biased region" description="Basic residues" evidence="8">
    <location>
        <begin position="416"/>
        <end position="458"/>
    </location>
</feature>
<dbReference type="GO" id="GO:0003723">
    <property type="term" value="F:RNA binding"/>
    <property type="evidence" value="ECO:0007669"/>
    <property type="project" value="UniProtKB-UniRule"/>
</dbReference>